<comment type="caution">
    <text evidence="2">The sequence shown here is derived from an EMBL/GenBank/DDBJ whole genome shotgun (WGS) entry which is preliminary data.</text>
</comment>
<sequence length="244" mass="27273">MSFAGEARGVIDYLVGPLSQLAESNMLANIRWWCEELGMRGVESCQALGLPEEKLEGFPWPFESKLMADVIRAAEAGQVPAGTDMLLLTMCSSSGEIEPHMQPARRESQDNIQRLCSALQRLAQDIPGAGPHMWGCTAKAWAGSDSPLNLERWLIESKRQQEQHQQQQQQQQQQGHPPAPDALEDPGPVEPRYWDLVENPWVGIWADKDEDLPEDIHPGMLAYRRRAMASEPVETIDPALLSLE</sequence>
<dbReference type="GeneID" id="68353088"/>
<name>A0A9P8SK38_9HYPO</name>
<keyword evidence="3" id="KW-1185">Reference proteome</keyword>
<evidence type="ECO:0000256" key="1">
    <source>
        <dbReference type="SAM" id="MobiDB-lite"/>
    </source>
</evidence>
<dbReference type="AlphaFoldDB" id="A0A9P8SK38"/>
<reference evidence="2" key="1">
    <citation type="submission" date="2021-09" db="EMBL/GenBank/DDBJ databases">
        <title>A high-quality genome of the endoparasitic fungus Hirsutella rhossiliensis with a comparison of Hirsutella genomes reveals transposable elements contributing to genome size variation.</title>
        <authorList>
            <person name="Lin R."/>
            <person name="Jiao Y."/>
            <person name="Sun X."/>
            <person name="Ling J."/>
            <person name="Xie B."/>
            <person name="Cheng X."/>
        </authorList>
    </citation>
    <scope>NUCLEOTIDE SEQUENCE</scope>
    <source>
        <strain evidence="2">HR02</strain>
    </source>
</reference>
<proteinExistence type="predicted"/>
<gene>
    <name evidence="2" type="ORF">HRG_03959</name>
</gene>
<dbReference type="OrthoDB" id="5154278at2759"/>
<organism evidence="2 3">
    <name type="scientific">Hirsutella rhossiliensis</name>
    <dbReference type="NCBI Taxonomy" id="111463"/>
    <lineage>
        <taxon>Eukaryota</taxon>
        <taxon>Fungi</taxon>
        <taxon>Dikarya</taxon>
        <taxon>Ascomycota</taxon>
        <taxon>Pezizomycotina</taxon>
        <taxon>Sordariomycetes</taxon>
        <taxon>Hypocreomycetidae</taxon>
        <taxon>Hypocreales</taxon>
        <taxon>Ophiocordycipitaceae</taxon>
        <taxon>Hirsutella</taxon>
    </lineage>
</organism>
<evidence type="ECO:0000313" key="3">
    <source>
        <dbReference type="Proteomes" id="UP000824596"/>
    </source>
</evidence>
<feature type="region of interest" description="Disordered" evidence="1">
    <location>
        <begin position="158"/>
        <end position="192"/>
    </location>
</feature>
<evidence type="ECO:0000313" key="2">
    <source>
        <dbReference type="EMBL" id="KAH0965943.1"/>
    </source>
</evidence>
<dbReference type="EMBL" id="JAIZPD010000003">
    <property type="protein sequence ID" value="KAH0965943.1"/>
    <property type="molecule type" value="Genomic_DNA"/>
</dbReference>
<dbReference type="Proteomes" id="UP000824596">
    <property type="component" value="Unassembled WGS sequence"/>
</dbReference>
<accession>A0A9P8SK38</accession>
<feature type="compositionally biased region" description="Low complexity" evidence="1">
    <location>
        <begin position="163"/>
        <end position="174"/>
    </location>
</feature>
<dbReference type="RefSeq" id="XP_044723456.1">
    <property type="nucleotide sequence ID" value="XM_044862430.1"/>
</dbReference>
<protein>
    <submittedName>
        <fullName evidence="2">Uncharacterized protein</fullName>
    </submittedName>
</protein>